<dbReference type="PANTHER" id="PTHR10219">
    <property type="entry name" value="GLYCOLIPID TRANSFER PROTEIN-RELATED"/>
    <property type="match status" value="1"/>
</dbReference>
<dbReference type="GO" id="GO:0005829">
    <property type="term" value="C:cytosol"/>
    <property type="evidence" value="ECO:0007669"/>
    <property type="project" value="TreeGrafter"/>
</dbReference>
<dbReference type="SUPFAM" id="SSF110004">
    <property type="entry name" value="Glycolipid transfer protein, GLTP"/>
    <property type="match status" value="1"/>
</dbReference>
<feature type="domain" description="Glycolipid transfer protein" evidence="2">
    <location>
        <begin position="35"/>
        <end position="179"/>
    </location>
</feature>
<evidence type="ECO:0000259" key="2">
    <source>
        <dbReference type="Pfam" id="PF08718"/>
    </source>
</evidence>
<dbReference type="Pfam" id="PF08718">
    <property type="entry name" value="GLTP"/>
    <property type="match status" value="1"/>
</dbReference>
<dbReference type="Gene3D" id="1.10.3520.10">
    <property type="entry name" value="Glycolipid transfer protein"/>
    <property type="match status" value="1"/>
</dbReference>
<dbReference type="OrthoDB" id="116883at2759"/>
<dbReference type="AlphaFoldDB" id="A0A6L2Q7T9"/>
<sequence length="218" mass="24804">MAAPEVDEKTSDIKFNIRVVHDAFSACLLENDDVAMDDYLLAYKELYNFFQLLGKVFGFVASDVKSKIEILEELRRGQNGEQFSTLKKMIKYESENGLLNKSDYTSGSRTLLRLHRGLDFIKLFLQKVGDLRDEDKTCSVCQEAYNSTLANFHPWIVRKGATVAMYALPTRAGLLQKVCGPDETQHVIDILPKMLQVTGEAYDRTHRCYTENNLHGLP</sequence>
<evidence type="ECO:0000256" key="1">
    <source>
        <dbReference type="ARBA" id="ARBA00007148"/>
    </source>
</evidence>
<dbReference type="FunCoup" id="A0A6L2Q7T9">
    <property type="interactions" value="357"/>
</dbReference>
<comment type="similarity">
    <text evidence="1">Belongs to the GLTP family.</text>
</comment>
<dbReference type="EMBL" id="BLKM01000728">
    <property type="protein sequence ID" value="GFG37867.1"/>
    <property type="molecule type" value="Genomic_DNA"/>
</dbReference>
<reference evidence="4" key="1">
    <citation type="submission" date="2020-01" db="EMBL/GenBank/DDBJ databases">
        <title>Draft genome sequence of the Termite Coptotermes fromosanus.</title>
        <authorList>
            <person name="Itakura S."/>
            <person name="Yosikawa Y."/>
            <person name="Umezawa K."/>
        </authorList>
    </citation>
    <scope>NUCLEOTIDE SEQUENCE [LARGE SCALE GENOMIC DNA]</scope>
</reference>
<dbReference type="FunFam" id="1.10.3520.10:FF:000002">
    <property type="entry name" value="Ceramide-1-phosphate transfer protein"/>
    <property type="match status" value="1"/>
</dbReference>
<dbReference type="InterPro" id="IPR014830">
    <property type="entry name" value="Glycolipid_transfer_prot_dom"/>
</dbReference>
<name>A0A6L2Q7T9_COPFO</name>
<dbReference type="GO" id="GO:1902387">
    <property type="term" value="F:ceramide 1-phosphate binding"/>
    <property type="evidence" value="ECO:0007669"/>
    <property type="project" value="TreeGrafter"/>
</dbReference>
<gene>
    <name evidence="3" type="ORF">Cfor_08756</name>
</gene>
<organism evidence="3 4">
    <name type="scientific">Coptotermes formosanus</name>
    <name type="common">Formosan subterranean termite</name>
    <dbReference type="NCBI Taxonomy" id="36987"/>
    <lineage>
        <taxon>Eukaryota</taxon>
        <taxon>Metazoa</taxon>
        <taxon>Ecdysozoa</taxon>
        <taxon>Arthropoda</taxon>
        <taxon>Hexapoda</taxon>
        <taxon>Insecta</taxon>
        <taxon>Pterygota</taxon>
        <taxon>Neoptera</taxon>
        <taxon>Polyneoptera</taxon>
        <taxon>Dictyoptera</taxon>
        <taxon>Blattodea</taxon>
        <taxon>Blattoidea</taxon>
        <taxon>Termitoidae</taxon>
        <taxon>Rhinotermitidae</taxon>
        <taxon>Coptotermes</taxon>
    </lineage>
</organism>
<evidence type="ECO:0000313" key="3">
    <source>
        <dbReference type="EMBL" id="GFG37867.1"/>
    </source>
</evidence>
<comment type="caution">
    <text evidence="3">The sequence shown here is derived from an EMBL/GenBank/DDBJ whole genome shotgun (WGS) entry which is preliminary data.</text>
</comment>
<proteinExistence type="inferred from homology"/>
<dbReference type="GO" id="GO:0032691">
    <property type="term" value="P:negative regulation of interleukin-1 beta production"/>
    <property type="evidence" value="ECO:0007669"/>
    <property type="project" value="UniProtKB-ARBA"/>
</dbReference>
<protein>
    <recommendedName>
        <fullName evidence="2">Glycolipid transfer protein domain-containing protein</fullName>
    </recommendedName>
</protein>
<dbReference type="GO" id="GO:0016020">
    <property type="term" value="C:membrane"/>
    <property type="evidence" value="ECO:0007669"/>
    <property type="project" value="TreeGrafter"/>
</dbReference>
<dbReference type="InterPro" id="IPR036497">
    <property type="entry name" value="GLTP_sf"/>
</dbReference>
<dbReference type="InParanoid" id="A0A6L2Q7T9"/>
<dbReference type="PANTHER" id="PTHR10219:SF43">
    <property type="entry name" value="GLYCOLIPID TRANSFER PROTEIN DOMAIN-CONTAINING PROTEIN"/>
    <property type="match status" value="1"/>
</dbReference>
<dbReference type="GO" id="GO:1902388">
    <property type="term" value="F:ceramide 1-phosphate transfer activity"/>
    <property type="evidence" value="ECO:0007669"/>
    <property type="project" value="TreeGrafter"/>
</dbReference>
<dbReference type="Proteomes" id="UP000502823">
    <property type="component" value="Unassembled WGS sequence"/>
</dbReference>
<accession>A0A6L2Q7T9</accession>
<evidence type="ECO:0000313" key="4">
    <source>
        <dbReference type="Proteomes" id="UP000502823"/>
    </source>
</evidence>
<keyword evidence="4" id="KW-1185">Reference proteome</keyword>